<feature type="domain" description="EAL" evidence="1">
    <location>
        <begin position="5"/>
        <end position="262"/>
    </location>
</feature>
<evidence type="ECO:0000313" key="2">
    <source>
        <dbReference type="EMBL" id="NNG36405.1"/>
    </source>
</evidence>
<name>A0A849A7D1_9ACTN</name>
<dbReference type="InterPro" id="IPR035919">
    <property type="entry name" value="EAL_sf"/>
</dbReference>
<dbReference type="GO" id="GO:0071111">
    <property type="term" value="F:cyclic-guanylate-specific phosphodiesterase activity"/>
    <property type="evidence" value="ECO:0007669"/>
    <property type="project" value="InterPro"/>
</dbReference>
<dbReference type="InterPro" id="IPR001633">
    <property type="entry name" value="EAL_dom"/>
</dbReference>
<dbReference type="PANTHER" id="PTHR33121:SF79">
    <property type="entry name" value="CYCLIC DI-GMP PHOSPHODIESTERASE PDED-RELATED"/>
    <property type="match status" value="1"/>
</dbReference>
<reference evidence="2 3" key="1">
    <citation type="submission" date="2020-05" db="EMBL/GenBank/DDBJ databases">
        <title>Nakamurella sp. DB0629 isolated from air conditioner.</title>
        <authorList>
            <person name="Kim D.H."/>
            <person name="Kim D.-U."/>
        </authorList>
    </citation>
    <scope>NUCLEOTIDE SEQUENCE [LARGE SCALE GENOMIC DNA]</scope>
    <source>
        <strain evidence="2 3">DB0629</strain>
    </source>
</reference>
<protein>
    <submittedName>
        <fullName evidence="2">EAL domain-containing protein</fullName>
    </submittedName>
</protein>
<keyword evidence="3" id="KW-1185">Reference proteome</keyword>
<dbReference type="Gene3D" id="3.20.20.450">
    <property type="entry name" value="EAL domain"/>
    <property type="match status" value="1"/>
</dbReference>
<dbReference type="InterPro" id="IPR050706">
    <property type="entry name" value="Cyclic-di-GMP_PDE-like"/>
</dbReference>
<dbReference type="CDD" id="cd01948">
    <property type="entry name" value="EAL"/>
    <property type="match status" value="1"/>
</dbReference>
<dbReference type="PANTHER" id="PTHR33121">
    <property type="entry name" value="CYCLIC DI-GMP PHOSPHODIESTERASE PDEF"/>
    <property type="match status" value="1"/>
</dbReference>
<dbReference type="AlphaFoldDB" id="A0A849A7D1"/>
<proteinExistence type="predicted"/>
<dbReference type="SUPFAM" id="SSF141868">
    <property type="entry name" value="EAL domain-like"/>
    <property type="match status" value="1"/>
</dbReference>
<dbReference type="EMBL" id="JABEND010000006">
    <property type="protein sequence ID" value="NNG36405.1"/>
    <property type="molecule type" value="Genomic_DNA"/>
</dbReference>
<comment type="caution">
    <text evidence="2">The sequence shown here is derived from an EMBL/GenBank/DDBJ whole genome shotgun (WGS) entry which is preliminary data.</text>
</comment>
<dbReference type="Pfam" id="PF00563">
    <property type="entry name" value="EAL"/>
    <property type="match status" value="1"/>
</dbReference>
<accession>A0A849A7D1</accession>
<dbReference type="Proteomes" id="UP000562984">
    <property type="component" value="Unassembled WGS sequence"/>
</dbReference>
<evidence type="ECO:0000259" key="1">
    <source>
        <dbReference type="PROSITE" id="PS50883"/>
    </source>
</evidence>
<gene>
    <name evidence="2" type="ORF">HKD39_11905</name>
</gene>
<dbReference type="SMART" id="SM00052">
    <property type="entry name" value="EAL"/>
    <property type="match status" value="1"/>
</dbReference>
<dbReference type="PROSITE" id="PS50883">
    <property type="entry name" value="EAL"/>
    <property type="match status" value="1"/>
</dbReference>
<sequence length="262" mass="28466">MLLPANSLKPSAGLPLAGGLLTAAYQPIRRLDRPGHPLLAIEALARWRHPVRGPLRPDIFVPVFGETGLGQQLLCGMVRLVADTVGRRGQPSAPVCLNIDPDVTGVRHWHRHLLEALAVHQVPTSAVWVELTERVDPAGRAPWWYAGFEHLADAGVRLIVDDVGAGFDRTELLYRLPVHGLKLDRAVVNSMCASIRAGGEPGRRAAGLLRAYARWCADNQVLAIAEGIATEQQLRCVLQHGWTAGQGLWLGRPTDTFSDLPG</sequence>
<evidence type="ECO:0000313" key="3">
    <source>
        <dbReference type="Proteomes" id="UP000562984"/>
    </source>
</evidence>
<dbReference type="RefSeq" id="WP_171200097.1">
    <property type="nucleotide sequence ID" value="NZ_JABEND010000006.1"/>
</dbReference>
<organism evidence="2 3">
    <name type="scientific">Nakamurella aerolata</name>
    <dbReference type="NCBI Taxonomy" id="1656892"/>
    <lineage>
        <taxon>Bacteria</taxon>
        <taxon>Bacillati</taxon>
        <taxon>Actinomycetota</taxon>
        <taxon>Actinomycetes</taxon>
        <taxon>Nakamurellales</taxon>
        <taxon>Nakamurellaceae</taxon>
        <taxon>Nakamurella</taxon>
    </lineage>
</organism>